<dbReference type="AlphaFoldDB" id="A0A392VB99"/>
<dbReference type="InterPro" id="IPR054722">
    <property type="entry name" value="PolX-like_BBD"/>
</dbReference>
<evidence type="ECO:0000259" key="1">
    <source>
        <dbReference type="Pfam" id="PF22936"/>
    </source>
</evidence>
<dbReference type="EMBL" id="LXQA011083384">
    <property type="protein sequence ID" value="MCI84135.1"/>
    <property type="molecule type" value="Genomic_DNA"/>
</dbReference>
<accession>A0A392VB99</accession>
<reference evidence="2 3" key="1">
    <citation type="journal article" date="2018" name="Front. Plant Sci.">
        <title>Red Clover (Trifolium pratense) and Zigzag Clover (T. medium) - A Picture of Genomic Similarities and Differences.</title>
        <authorList>
            <person name="Dluhosova J."/>
            <person name="Istvanek J."/>
            <person name="Nedelnik J."/>
            <person name="Repkova J."/>
        </authorList>
    </citation>
    <scope>NUCLEOTIDE SEQUENCE [LARGE SCALE GENOMIC DNA]</scope>
    <source>
        <strain evidence="3">cv. 10/8</strain>
        <tissue evidence="2">Leaf</tissue>
    </source>
</reference>
<evidence type="ECO:0000313" key="3">
    <source>
        <dbReference type="Proteomes" id="UP000265520"/>
    </source>
</evidence>
<sequence length="70" mass="7758">GGASGSWESVEYGVTDFGCSYQMCLKKEYFETLELVDGGVVHLGDEKRKVQGMVSVCLTRFAIVGFFYTM</sequence>
<comment type="caution">
    <text evidence="2">The sequence shown here is derived from an EMBL/GenBank/DDBJ whole genome shotgun (WGS) entry which is preliminary data.</text>
</comment>
<dbReference type="Proteomes" id="UP000265520">
    <property type="component" value="Unassembled WGS sequence"/>
</dbReference>
<feature type="domain" description="Retrovirus-related Pol polyprotein from transposon TNT 1-94-like beta-barrel" evidence="1">
    <location>
        <begin position="15"/>
        <end position="59"/>
    </location>
</feature>
<protein>
    <recommendedName>
        <fullName evidence="1">Retrovirus-related Pol polyprotein from transposon TNT 1-94-like beta-barrel domain-containing protein</fullName>
    </recommendedName>
</protein>
<dbReference type="Pfam" id="PF22936">
    <property type="entry name" value="Pol_BBD"/>
    <property type="match status" value="1"/>
</dbReference>
<organism evidence="2 3">
    <name type="scientific">Trifolium medium</name>
    <dbReference type="NCBI Taxonomy" id="97028"/>
    <lineage>
        <taxon>Eukaryota</taxon>
        <taxon>Viridiplantae</taxon>
        <taxon>Streptophyta</taxon>
        <taxon>Embryophyta</taxon>
        <taxon>Tracheophyta</taxon>
        <taxon>Spermatophyta</taxon>
        <taxon>Magnoliopsida</taxon>
        <taxon>eudicotyledons</taxon>
        <taxon>Gunneridae</taxon>
        <taxon>Pentapetalae</taxon>
        <taxon>rosids</taxon>
        <taxon>fabids</taxon>
        <taxon>Fabales</taxon>
        <taxon>Fabaceae</taxon>
        <taxon>Papilionoideae</taxon>
        <taxon>50 kb inversion clade</taxon>
        <taxon>NPAAA clade</taxon>
        <taxon>Hologalegina</taxon>
        <taxon>IRL clade</taxon>
        <taxon>Trifolieae</taxon>
        <taxon>Trifolium</taxon>
    </lineage>
</organism>
<proteinExistence type="predicted"/>
<name>A0A392VB99_9FABA</name>
<feature type="non-terminal residue" evidence="2">
    <location>
        <position position="1"/>
    </location>
</feature>
<evidence type="ECO:0000313" key="2">
    <source>
        <dbReference type="EMBL" id="MCI84135.1"/>
    </source>
</evidence>
<keyword evidence="3" id="KW-1185">Reference proteome</keyword>